<gene>
    <name evidence="2" type="ORF">JCM19240_837</name>
</gene>
<feature type="transmembrane region" description="Helical" evidence="1">
    <location>
        <begin position="112"/>
        <end position="135"/>
    </location>
</feature>
<proteinExistence type="predicted"/>
<accession>A0A090T5A7</accession>
<dbReference type="Proteomes" id="UP000029224">
    <property type="component" value="Unassembled WGS sequence"/>
</dbReference>
<reference evidence="2 3" key="2">
    <citation type="submission" date="2014-09" db="EMBL/GenBank/DDBJ databases">
        <authorList>
            <consortium name="NBRP consortium"/>
            <person name="Sawabe T."/>
            <person name="Meirelles P."/>
            <person name="Nakanishi M."/>
            <person name="Sayaka M."/>
            <person name="Hattori M."/>
            <person name="Ohkuma M."/>
        </authorList>
    </citation>
    <scope>NUCLEOTIDE SEQUENCE [LARGE SCALE GENOMIC DNA]</scope>
    <source>
        <strain evidence="2 3">JCM 19240</strain>
    </source>
</reference>
<sequence length="155" mass="17668">MESYLLLGLAMALLSIWKTYSGPALAAFVGFSYPEMLLFNALPALVAGYFGWFVGRYSLFLYSRRNLRPFRPRLRRFVRAWKRYGNVTMSVLAPVLVGIPLYTLIAKRLRQSYVATFVLLTVSILWWSGLSYGLVSVFELGERLNLQGLLEKVSV</sequence>
<comment type="caution">
    <text evidence="2">The sequence shown here is derived from an EMBL/GenBank/DDBJ whole genome shotgun (WGS) entry which is preliminary data.</text>
</comment>
<dbReference type="AlphaFoldDB" id="A0A090T5A7"/>
<feature type="transmembrane region" description="Helical" evidence="1">
    <location>
        <begin position="84"/>
        <end position="106"/>
    </location>
</feature>
<evidence type="ECO:0000313" key="2">
    <source>
        <dbReference type="EMBL" id="GAL33929.1"/>
    </source>
</evidence>
<keyword evidence="1" id="KW-0472">Membrane</keyword>
<evidence type="ECO:0000313" key="3">
    <source>
        <dbReference type="Proteomes" id="UP000029224"/>
    </source>
</evidence>
<protein>
    <submittedName>
        <fullName evidence="2">Uncharacterized protein</fullName>
    </submittedName>
</protein>
<organism evidence="2 3">
    <name type="scientific">Vibrio maritimus</name>
    <dbReference type="NCBI Taxonomy" id="990268"/>
    <lineage>
        <taxon>Bacteria</taxon>
        <taxon>Pseudomonadati</taxon>
        <taxon>Pseudomonadota</taxon>
        <taxon>Gammaproteobacteria</taxon>
        <taxon>Vibrionales</taxon>
        <taxon>Vibrionaceae</taxon>
        <taxon>Vibrio</taxon>
    </lineage>
</organism>
<feature type="transmembrane region" description="Helical" evidence="1">
    <location>
        <begin position="42"/>
        <end position="63"/>
    </location>
</feature>
<keyword evidence="1" id="KW-0812">Transmembrane</keyword>
<evidence type="ECO:0000256" key="1">
    <source>
        <dbReference type="SAM" id="Phobius"/>
    </source>
</evidence>
<dbReference type="OrthoDB" id="5871644at2"/>
<keyword evidence="1" id="KW-1133">Transmembrane helix</keyword>
<reference evidence="2 3" key="1">
    <citation type="submission" date="2014-09" db="EMBL/GenBank/DDBJ databases">
        <title>Vibrio maritimus JCM 19240. (C210) whole genome shotgun sequence.</title>
        <authorList>
            <person name="Sawabe T."/>
            <person name="Meirelles P."/>
            <person name="Nakanishi M."/>
            <person name="Sayaka M."/>
            <person name="Hattori M."/>
            <person name="Ohkuma M."/>
        </authorList>
    </citation>
    <scope>NUCLEOTIDE SEQUENCE [LARGE SCALE GENOMIC DNA]</scope>
    <source>
        <strain evidence="2 3">JCM 19240</strain>
    </source>
</reference>
<name>A0A090T5A7_9VIBR</name>
<dbReference type="EMBL" id="BBMT01000004">
    <property type="protein sequence ID" value="GAL33929.1"/>
    <property type="molecule type" value="Genomic_DNA"/>
</dbReference>
<keyword evidence="3" id="KW-1185">Reference proteome</keyword>